<gene>
    <name evidence="8" type="ORF">OSB04_016353</name>
</gene>
<organism evidence="8 9">
    <name type="scientific">Centaurea solstitialis</name>
    <name type="common">yellow star-thistle</name>
    <dbReference type="NCBI Taxonomy" id="347529"/>
    <lineage>
        <taxon>Eukaryota</taxon>
        <taxon>Viridiplantae</taxon>
        <taxon>Streptophyta</taxon>
        <taxon>Embryophyta</taxon>
        <taxon>Tracheophyta</taxon>
        <taxon>Spermatophyta</taxon>
        <taxon>Magnoliopsida</taxon>
        <taxon>eudicotyledons</taxon>
        <taxon>Gunneridae</taxon>
        <taxon>Pentapetalae</taxon>
        <taxon>asterids</taxon>
        <taxon>campanulids</taxon>
        <taxon>Asterales</taxon>
        <taxon>Asteraceae</taxon>
        <taxon>Carduoideae</taxon>
        <taxon>Cardueae</taxon>
        <taxon>Centaureinae</taxon>
        <taxon>Centaurea</taxon>
    </lineage>
</organism>
<keyword evidence="5 6" id="KW-0472">Membrane</keyword>
<dbReference type="InterPro" id="IPR037185">
    <property type="entry name" value="EmrE-like"/>
</dbReference>
<sequence>MSKSTWGSSCLWSRVRRLKSIMMMITTQVIAAGINILYTIVGNDGMNTSILMTYRFLCASIVVVPLAFLVERNKRPKLTWAILLQASLCALFGGSMALNMYAESVILTSATFVAAFSNLIPAFTFVLAVFFRLESVKLGEMAGKAKVIGTLMGVAGAMLLTLYKGHQINIFPKNFHLLCSVQHKDGEVVSSTHQRSFHDHIIGSVLAFGSVLSMSLGLILQTKMSEMYPCPYSSTALISVIGFIQSFVFAICNERRWSEWKLGWNIRLFTVLYLGILATALTFTFLMSCVQDEGPLFVSVFTPLGVVLVAIVGSLVLGEQLHVGSVLGSLMIIAGLYLVLWGTSKDIERPSKFMPSTNTEPLEVARDDTSTILTTNILANSYMAPTISSEEDGIMKLQVKFEMGRHKDQEIDKAKN</sequence>
<dbReference type="Proteomes" id="UP001172457">
    <property type="component" value="Chromosome 4"/>
</dbReference>
<dbReference type="PANTHER" id="PTHR31218">
    <property type="entry name" value="WAT1-RELATED PROTEIN"/>
    <property type="match status" value="1"/>
</dbReference>
<dbReference type="InterPro" id="IPR000620">
    <property type="entry name" value="EamA_dom"/>
</dbReference>
<feature type="transmembrane region" description="Helical" evidence="6">
    <location>
        <begin position="201"/>
        <end position="220"/>
    </location>
</feature>
<dbReference type="SUPFAM" id="SSF103481">
    <property type="entry name" value="Multidrug resistance efflux transporter EmrE"/>
    <property type="match status" value="2"/>
</dbReference>
<dbReference type="AlphaFoldDB" id="A0AA38TKT4"/>
<feature type="transmembrane region" description="Helical" evidence="6">
    <location>
        <begin position="21"/>
        <end position="41"/>
    </location>
</feature>
<feature type="transmembrane region" description="Helical" evidence="6">
    <location>
        <begin position="78"/>
        <end position="98"/>
    </location>
</feature>
<accession>A0AA38TKT4</accession>
<keyword evidence="9" id="KW-1185">Reference proteome</keyword>
<dbReference type="InterPro" id="IPR030184">
    <property type="entry name" value="WAT1-related"/>
</dbReference>
<dbReference type="GO" id="GO:0022857">
    <property type="term" value="F:transmembrane transporter activity"/>
    <property type="evidence" value="ECO:0007669"/>
    <property type="project" value="InterPro"/>
</dbReference>
<comment type="similarity">
    <text evidence="2">Belongs to the drug/metabolite transporter (DMT) superfamily. Plant drug/metabolite exporter (P-DME) (TC 2.A.7.4) family.</text>
</comment>
<keyword evidence="3 6" id="KW-0812">Transmembrane</keyword>
<evidence type="ECO:0000259" key="7">
    <source>
        <dbReference type="Pfam" id="PF00892"/>
    </source>
</evidence>
<feature type="domain" description="EamA" evidence="7">
    <location>
        <begin position="20"/>
        <end position="161"/>
    </location>
</feature>
<evidence type="ECO:0000256" key="5">
    <source>
        <dbReference type="ARBA" id="ARBA00023136"/>
    </source>
</evidence>
<evidence type="ECO:0000256" key="2">
    <source>
        <dbReference type="ARBA" id="ARBA00007635"/>
    </source>
</evidence>
<comment type="caution">
    <text evidence="8">The sequence shown here is derived from an EMBL/GenBank/DDBJ whole genome shotgun (WGS) entry which is preliminary data.</text>
</comment>
<evidence type="ECO:0000256" key="3">
    <source>
        <dbReference type="ARBA" id="ARBA00022692"/>
    </source>
</evidence>
<keyword evidence="4 6" id="KW-1133">Transmembrane helix</keyword>
<feature type="domain" description="EamA" evidence="7">
    <location>
        <begin position="202"/>
        <end position="340"/>
    </location>
</feature>
<feature type="transmembrane region" description="Helical" evidence="6">
    <location>
        <begin position="232"/>
        <end position="251"/>
    </location>
</feature>
<dbReference type="Pfam" id="PF00892">
    <property type="entry name" value="EamA"/>
    <property type="match status" value="2"/>
</dbReference>
<name>A0AA38TKT4_9ASTR</name>
<feature type="transmembrane region" description="Helical" evidence="6">
    <location>
        <begin position="323"/>
        <end position="342"/>
    </location>
</feature>
<evidence type="ECO:0000313" key="9">
    <source>
        <dbReference type="Proteomes" id="UP001172457"/>
    </source>
</evidence>
<dbReference type="GO" id="GO:0016020">
    <property type="term" value="C:membrane"/>
    <property type="evidence" value="ECO:0007669"/>
    <property type="project" value="UniProtKB-SubCell"/>
</dbReference>
<feature type="transmembrane region" description="Helical" evidence="6">
    <location>
        <begin position="271"/>
        <end position="289"/>
    </location>
</feature>
<protein>
    <recommendedName>
        <fullName evidence="7">EamA domain-containing protein</fullName>
    </recommendedName>
</protein>
<evidence type="ECO:0000256" key="4">
    <source>
        <dbReference type="ARBA" id="ARBA00022989"/>
    </source>
</evidence>
<evidence type="ECO:0000256" key="6">
    <source>
        <dbReference type="SAM" id="Phobius"/>
    </source>
</evidence>
<dbReference type="EMBL" id="JARYMX010000004">
    <property type="protein sequence ID" value="KAJ9552308.1"/>
    <property type="molecule type" value="Genomic_DNA"/>
</dbReference>
<feature type="transmembrane region" description="Helical" evidence="6">
    <location>
        <begin position="296"/>
        <end position="317"/>
    </location>
</feature>
<evidence type="ECO:0000313" key="8">
    <source>
        <dbReference type="EMBL" id="KAJ9552308.1"/>
    </source>
</evidence>
<comment type="subcellular location">
    <subcellularLocation>
        <location evidence="1">Membrane</location>
        <topology evidence="1">Multi-pass membrane protein</topology>
    </subcellularLocation>
</comment>
<feature type="transmembrane region" description="Helical" evidence="6">
    <location>
        <begin position="145"/>
        <end position="163"/>
    </location>
</feature>
<proteinExistence type="inferred from homology"/>
<feature type="transmembrane region" description="Helical" evidence="6">
    <location>
        <begin position="110"/>
        <end position="133"/>
    </location>
</feature>
<evidence type="ECO:0000256" key="1">
    <source>
        <dbReference type="ARBA" id="ARBA00004141"/>
    </source>
</evidence>
<feature type="transmembrane region" description="Helical" evidence="6">
    <location>
        <begin position="53"/>
        <end position="71"/>
    </location>
</feature>
<reference evidence="8" key="1">
    <citation type="submission" date="2023-03" db="EMBL/GenBank/DDBJ databases">
        <title>Chromosome-scale reference genome and RAD-based genetic map of yellow starthistle (Centaurea solstitialis) reveal putative structural variation and QTLs associated with invader traits.</title>
        <authorList>
            <person name="Reatini B."/>
            <person name="Cang F.A."/>
            <person name="Jiang Q."/>
            <person name="Mckibben M.T.W."/>
            <person name="Barker M.S."/>
            <person name="Rieseberg L.H."/>
            <person name="Dlugosch K.M."/>
        </authorList>
    </citation>
    <scope>NUCLEOTIDE SEQUENCE</scope>
    <source>
        <strain evidence="8">CAN-66</strain>
        <tissue evidence="8">Leaf</tissue>
    </source>
</reference>